<evidence type="ECO:0000313" key="2">
    <source>
        <dbReference type="Proteomes" id="UP000299102"/>
    </source>
</evidence>
<dbReference type="AlphaFoldDB" id="A0A4C1YAY9"/>
<dbReference type="EMBL" id="BGZK01001137">
    <property type="protein sequence ID" value="GBP72200.1"/>
    <property type="molecule type" value="Genomic_DNA"/>
</dbReference>
<protein>
    <submittedName>
        <fullName evidence="1">Uncharacterized protein</fullName>
    </submittedName>
</protein>
<accession>A0A4C1YAY9</accession>
<organism evidence="1 2">
    <name type="scientific">Eumeta variegata</name>
    <name type="common">Bagworm moth</name>
    <name type="synonym">Eumeta japonica</name>
    <dbReference type="NCBI Taxonomy" id="151549"/>
    <lineage>
        <taxon>Eukaryota</taxon>
        <taxon>Metazoa</taxon>
        <taxon>Ecdysozoa</taxon>
        <taxon>Arthropoda</taxon>
        <taxon>Hexapoda</taxon>
        <taxon>Insecta</taxon>
        <taxon>Pterygota</taxon>
        <taxon>Neoptera</taxon>
        <taxon>Endopterygota</taxon>
        <taxon>Lepidoptera</taxon>
        <taxon>Glossata</taxon>
        <taxon>Ditrysia</taxon>
        <taxon>Tineoidea</taxon>
        <taxon>Psychidae</taxon>
        <taxon>Oiketicinae</taxon>
        <taxon>Eumeta</taxon>
    </lineage>
</organism>
<name>A0A4C1YAY9_EUMVA</name>
<gene>
    <name evidence="1" type="ORF">EVAR_51107_1</name>
</gene>
<reference evidence="1 2" key="1">
    <citation type="journal article" date="2019" name="Commun. Biol.">
        <title>The bagworm genome reveals a unique fibroin gene that provides high tensile strength.</title>
        <authorList>
            <person name="Kono N."/>
            <person name="Nakamura H."/>
            <person name="Ohtoshi R."/>
            <person name="Tomita M."/>
            <person name="Numata K."/>
            <person name="Arakawa K."/>
        </authorList>
    </citation>
    <scope>NUCLEOTIDE SEQUENCE [LARGE SCALE GENOMIC DNA]</scope>
</reference>
<proteinExistence type="predicted"/>
<keyword evidence="2" id="KW-1185">Reference proteome</keyword>
<dbReference type="Proteomes" id="UP000299102">
    <property type="component" value="Unassembled WGS sequence"/>
</dbReference>
<comment type="caution">
    <text evidence="1">The sequence shown here is derived from an EMBL/GenBank/DDBJ whole genome shotgun (WGS) entry which is preliminary data.</text>
</comment>
<evidence type="ECO:0000313" key="1">
    <source>
        <dbReference type="EMBL" id="GBP72200.1"/>
    </source>
</evidence>
<sequence length="105" mass="11686">MKSSRSRGLKPPALQKTESFQTVFIIEETNFTAAIAKRACESAQSRWSSSPMGTRNPRVVTNWIHVSEHDVLSVAVTTLVTAVIIALHPGQRGLYDVQTLQYEED</sequence>